<feature type="region of interest" description="Disordered" evidence="5">
    <location>
        <begin position="210"/>
        <end position="229"/>
    </location>
</feature>
<dbReference type="AlphaFoldDB" id="A0A1Y1ZJZ7"/>
<feature type="region of interest" description="Disordered" evidence="5">
    <location>
        <begin position="767"/>
        <end position="788"/>
    </location>
</feature>
<organism evidence="7 8">
    <name type="scientific">Clohesyomyces aquaticus</name>
    <dbReference type="NCBI Taxonomy" id="1231657"/>
    <lineage>
        <taxon>Eukaryota</taxon>
        <taxon>Fungi</taxon>
        <taxon>Dikarya</taxon>
        <taxon>Ascomycota</taxon>
        <taxon>Pezizomycotina</taxon>
        <taxon>Dothideomycetes</taxon>
        <taxon>Pleosporomycetidae</taxon>
        <taxon>Pleosporales</taxon>
        <taxon>Lindgomycetaceae</taxon>
        <taxon>Clohesyomyces</taxon>
    </lineage>
</organism>
<evidence type="ECO:0000256" key="5">
    <source>
        <dbReference type="SAM" id="MobiDB-lite"/>
    </source>
</evidence>
<dbReference type="GO" id="GO:0004519">
    <property type="term" value="F:endonuclease activity"/>
    <property type="evidence" value="ECO:0007669"/>
    <property type="project" value="UniProtKB-KW"/>
</dbReference>
<feature type="compositionally biased region" description="Polar residues" evidence="5">
    <location>
        <begin position="219"/>
        <end position="229"/>
    </location>
</feature>
<feature type="coiled-coil region" evidence="4">
    <location>
        <begin position="794"/>
        <end position="821"/>
    </location>
</feature>
<gene>
    <name evidence="7" type="ORF">BCR34DRAFT_615139</name>
</gene>
<evidence type="ECO:0000259" key="6">
    <source>
        <dbReference type="Pfam" id="PF08573"/>
    </source>
</evidence>
<reference evidence="7 8" key="1">
    <citation type="submission" date="2016-07" db="EMBL/GenBank/DDBJ databases">
        <title>Pervasive Adenine N6-methylation of Active Genes in Fungi.</title>
        <authorList>
            <consortium name="DOE Joint Genome Institute"/>
            <person name="Mondo S.J."/>
            <person name="Dannebaum R.O."/>
            <person name="Kuo R.C."/>
            <person name="Labutti K."/>
            <person name="Haridas S."/>
            <person name="Kuo A."/>
            <person name="Salamov A."/>
            <person name="Ahrendt S.R."/>
            <person name="Lipzen A."/>
            <person name="Sullivan W."/>
            <person name="Andreopoulos W.B."/>
            <person name="Clum A."/>
            <person name="Lindquist E."/>
            <person name="Daum C."/>
            <person name="Ramamoorthy G.K."/>
            <person name="Gryganskyi A."/>
            <person name="Culley D."/>
            <person name="Magnuson J.K."/>
            <person name="James T.Y."/>
            <person name="O'Malley M.A."/>
            <person name="Stajich J.E."/>
            <person name="Spatafora J.W."/>
            <person name="Visel A."/>
            <person name="Grigoriev I.V."/>
        </authorList>
    </citation>
    <scope>NUCLEOTIDE SEQUENCE [LARGE SCALE GENOMIC DNA]</scope>
    <source>
        <strain evidence="7 8">CBS 115471</strain>
    </source>
</reference>
<protein>
    <submittedName>
        <fullName evidence="7">DNA repair protein endonuclease SAE2/CtIP C-terminus-domain-containing protein</fullName>
    </submittedName>
</protein>
<comment type="caution">
    <text evidence="7">The sequence shown here is derived from an EMBL/GenBank/DDBJ whole genome shotgun (WGS) entry which is preliminary data.</text>
</comment>
<evidence type="ECO:0000256" key="4">
    <source>
        <dbReference type="SAM" id="Coils"/>
    </source>
</evidence>
<dbReference type="GO" id="GO:0005634">
    <property type="term" value="C:nucleus"/>
    <property type="evidence" value="ECO:0007669"/>
    <property type="project" value="UniProtKB-SubCell"/>
</dbReference>
<keyword evidence="7" id="KW-0255">Endonuclease</keyword>
<feature type="compositionally biased region" description="Polar residues" evidence="5">
    <location>
        <begin position="284"/>
        <end position="293"/>
    </location>
</feature>
<feature type="domain" description="DNA endonuclease activator Ctp1 C-terminal" evidence="6">
    <location>
        <begin position="686"/>
        <end position="795"/>
    </location>
</feature>
<keyword evidence="4" id="KW-0175">Coiled coil</keyword>
<dbReference type="InterPro" id="IPR013882">
    <property type="entry name" value="Ctp1_C"/>
</dbReference>
<evidence type="ECO:0000256" key="1">
    <source>
        <dbReference type="ARBA" id="ARBA00004123"/>
    </source>
</evidence>
<feature type="region of interest" description="Disordered" evidence="5">
    <location>
        <begin position="235"/>
        <end position="293"/>
    </location>
</feature>
<accession>A0A1Y1ZJZ7</accession>
<keyword evidence="3" id="KW-0539">Nucleus</keyword>
<keyword evidence="2" id="KW-0227">DNA damage</keyword>
<name>A0A1Y1ZJZ7_9PLEO</name>
<feature type="region of interest" description="Disordered" evidence="5">
    <location>
        <begin position="100"/>
        <end position="127"/>
    </location>
</feature>
<sequence length="830" mass="92866">MSDIPAWLQGREDIWKGELGRVCYGVIVADLEKEFKRSMQAIDPERREKISDMIQGAEKFKEELKKRDEDRQALSARFIEETIKNSRLVDENSKLSARVQKLQAKEPASASNAPRLPSGDMETGENQGASATVSCEEYRHLADKYNDLSKAHQEILKQLKYQQRKNHAVMEKNREMKKSVKDWQEYSHRHLKRRLKYEAISEVPAVLSSDEKDNGALPTISSPKSSNVRSPLCFSALDRSSPLPDSPDVREQPSSQTAHLHPTITGPEHTRLVDPVHMGEPVNESRSGKYSHTMDVNSANNPAIQRIEAATTIGQSTPFRNQSDTNQVTSSQVTEDEILDAAPSRGDRKVAAEEEDIPQVISERSLKRKRNNATRFEAHPHQGWSDGTPAKPYAVKDEQYSSPPASSTNILFRKETLDLDELGPNILSTPRGQPRIGLSSVIRVPRHQRSTSVPLVKEEVMEGEELSSHVNNVMVYQMDGPEARAFSEPTDQARINTHALRNLDPNVQSAQPIDDPTPRKRQRRGDCRAVSGYRILVESGDDLPPLDEDNDKLPPSAARARFNRRLNAGKEIQTPTRGEAKLITAASSVGPQARQIPTPPHSTHTSADTPSSRPGSRKVPPPISRLGTKRNSPPEVRPGSVSKPNSRNEPASGRKKEPPLRTKRLSELRTTDFKPNPAFNQGYSFAFAETVRKRADRACLPSCTRPECCGSTFRAMAAALPLLPSSQEEGLLEEYLGDAYDTMSLTQMSAAERKELILQARTREMAEKSGKHKQGFARGPSPPGFWRTEFANTQENEEDRAKAAEIEKQLVEERYMEAMREGGRWLFKDE</sequence>
<feature type="region of interest" description="Disordered" evidence="5">
    <location>
        <begin position="586"/>
        <end position="675"/>
    </location>
</feature>
<keyword evidence="7" id="KW-0540">Nuclease</keyword>
<dbReference type="Pfam" id="PF08573">
    <property type="entry name" value="SAE2"/>
    <property type="match status" value="1"/>
</dbReference>
<dbReference type="EMBL" id="MCFA01000071">
    <property type="protein sequence ID" value="ORY10573.1"/>
    <property type="molecule type" value="Genomic_DNA"/>
</dbReference>
<proteinExistence type="predicted"/>
<evidence type="ECO:0000313" key="7">
    <source>
        <dbReference type="EMBL" id="ORY10573.1"/>
    </source>
</evidence>
<keyword evidence="7" id="KW-0378">Hydrolase</keyword>
<dbReference type="Proteomes" id="UP000193144">
    <property type="component" value="Unassembled WGS sequence"/>
</dbReference>
<dbReference type="OrthoDB" id="5801062at2759"/>
<feature type="compositionally biased region" description="Polar residues" evidence="5">
    <location>
        <begin position="313"/>
        <end position="333"/>
    </location>
</feature>
<comment type="subcellular location">
    <subcellularLocation>
        <location evidence="1">Nucleus</location>
    </subcellularLocation>
</comment>
<evidence type="ECO:0000313" key="8">
    <source>
        <dbReference type="Proteomes" id="UP000193144"/>
    </source>
</evidence>
<dbReference type="STRING" id="1231657.A0A1Y1ZJZ7"/>
<feature type="compositionally biased region" description="Polar residues" evidence="5">
    <location>
        <begin position="601"/>
        <end position="614"/>
    </location>
</feature>
<feature type="region of interest" description="Disordered" evidence="5">
    <location>
        <begin position="503"/>
        <end position="528"/>
    </location>
</feature>
<evidence type="ECO:0000256" key="3">
    <source>
        <dbReference type="ARBA" id="ARBA00023242"/>
    </source>
</evidence>
<dbReference type="GO" id="GO:0006281">
    <property type="term" value="P:DNA repair"/>
    <property type="evidence" value="ECO:0007669"/>
    <property type="project" value="InterPro"/>
</dbReference>
<evidence type="ECO:0000256" key="2">
    <source>
        <dbReference type="ARBA" id="ARBA00022763"/>
    </source>
</evidence>
<keyword evidence="8" id="KW-1185">Reference proteome</keyword>
<feature type="compositionally biased region" description="Basic and acidic residues" evidence="5">
    <location>
        <begin position="652"/>
        <end position="672"/>
    </location>
</feature>
<feature type="region of interest" description="Disordered" evidence="5">
    <location>
        <begin position="313"/>
        <end position="353"/>
    </location>
</feature>